<feature type="signal peptide" evidence="1">
    <location>
        <begin position="1"/>
        <end position="24"/>
    </location>
</feature>
<keyword evidence="1" id="KW-0732">Signal</keyword>
<proteinExistence type="predicted"/>
<name>A0ABT1YM99_9BACL</name>
<comment type="caution">
    <text evidence="2">The sequence shown here is derived from an EMBL/GenBank/DDBJ whole genome shotgun (WGS) entry which is preliminary data.</text>
</comment>
<dbReference type="Proteomes" id="UP001300012">
    <property type="component" value="Unassembled WGS sequence"/>
</dbReference>
<gene>
    <name evidence="2" type="ORF">NV381_23605</name>
</gene>
<keyword evidence="3" id="KW-1185">Reference proteome</keyword>
<evidence type="ECO:0000313" key="2">
    <source>
        <dbReference type="EMBL" id="MCR8634182.1"/>
    </source>
</evidence>
<dbReference type="EMBL" id="JANQBD010000018">
    <property type="protein sequence ID" value="MCR8634182.1"/>
    <property type="molecule type" value="Genomic_DNA"/>
</dbReference>
<sequence>MKKAKVVTLCTALLMCLIQSSVSAATTTNLDSDGPNNGLPTYKLIQNVLGPDAIEAPDSFDELQHIKETTQSPVGNAFIFYLHRDADGDPTGTTSGNQRNEIKVYAGSNDNLKGFQGETLTYKWKFKVDSTMLVSKRFTHIFQLKSEGGDNDHPIVTFSGAKTSSGDELQIRYSSSSSSGDTILKSIDWSSVQGTWIEATVTARMSDNGSLSVSLKKLDGTTLASYSKSSGVDMWRSGNFIRPKWGIYRSLEDITNLNDAKVYFANFSITKQ</sequence>
<evidence type="ECO:0000256" key="1">
    <source>
        <dbReference type="SAM" id="SignalP"/>
    </source>
</evidence>
<dbReference type="RefSeq" id="WP_258215745.1">
    <property type="nucleotide sequence ID" value="NZ_JANQBD010000018.1"/>
</dbReference>
<reference evidence="2 3" key="1">
    <citation type="submission" date="2022-08" db="EMBL/GenBank/DDBJ databases">
        <title>Paenibacillus endoradicis sp. nov., Paenibacillus radicibacter sp. nov and Paenibacillus pararadicis sp. nov., three cold-adapted plant growth-promoting bacteria isolated from root of Larix gmelinii in Great Khingan.</title>
        <authorList>
            <person name="Xue H."/>
        </authorList>
    </citation>
    <scope>NUCLEOTIDE SEQUENCE [LARGE SCALE GENOMIC DNA]</scope>
    <source>
        <strain evidence="2 3">N5-1-1-5</strain>
    </source>
</reference>
<dbReference type="Gene3D" id="2.60.120.200">
    <property type="match status" value="1"/>
</dbReference>
<evidence type="ECO:0008006" key="4">
    <source>
        <dbReference type="Google" id="ProtNLM"/>
    </source>
</evidence>
<accession>A0ABT1YM99</accession>
<organism evidence="2 3">
    <name type="scientific">Paenibacillus radicis</name>
    <name type="common">ex Xue et al. 2023</name>
    <dbReference type="NCBI Taxonomy" id="2972489"/>
    <lineage>
        <taxon>Bacteria</taxon>
        <taxon>Bacillati</taxon>
        <taxon>Bacillota</taxon>
        <taxon>Bacilli</taxon>
        <taxon>Bacillales</taxon>
        <taxon>Paenibacillaceae</taxon>
        <taxon>Paenibacillus</taxon>
    </lineage>
</organism>
<feature type="chain" id="PRO_5045326960" description="Polysaccharide lyase" evidence="1">
    <location>
        <begin position="25"/>
        <end position="272"/>
    </location>
</feature>
<protein>
    <recommendedName>
        <fullName evidence="4">Polysaccharide lyase</fullName>
    </recommendedName>
</protein>
<evidence type="ECO:0000313" key="3">
    <source>
        <dbReference type="Proteomes" id="UP001300012"/>
    </source>
</evidence>